<dbReference type="InterPro" id="IPR013005">
    <property type="entry name" value="Ribosomal_uL4-like"/>
</dbReference>
<dbReference type="PANTHER" id="PTHR10746">
    <property type="entry name" value="50S RIBOSOMAL PROTEIN L4"/>
    <property type="match status" value="1"/>
</dbReference>
<evidence type="ECO:0000313" key="9">
    <source>
        <dbReference type="EMBL" id="MDY5132762.1"/>
    </source>
</evidence>
<sequence>MADFNIDVLDASGKVTSTVTLPEALFDREVNTSLLHQVVTAQLAAARQGTHSTKTRGEVRGGGKKPWRQKGTGRARHGSTRSPIWSGGGIAHGPKPRDYSQRTPKKMIAAALLQSLSDRARGGRIHAVTAFVADSTPSTKAARQLIEKINEGRRALVVVERGEDASILSVRNLPQVHTIYVDQLNCYDVLVADDVIFTEAALNAFVEKKTKKDEK</sequence>
<dbReference type="GO" id="GO:0003735">
    <property type="term" value="F:structural constituent of ribosome"/>
    <property type="evidence" value="ECO:0007669"/>
    <property type="project" value="InterPro"/>
</dbReference>
<dbReference type="HAMAP" id="MF_01328_B">
    <property type="entry name" value="Ribosomal_uL4_B"/>
    <property type="match status" value="1"/>
</dbReference>
<keyword evidence="2 7" id="KW-0699">rRNA-binding</keyword>
<dbReference type="GO" id="GO:0005840">
    <property type="term" value="C:ribosome"/>
    <property type="evidence" value="ECO:0007669"/>
    <property type="project" value="UniProtKB-KW"/>
</dbReference>
<gene>
    <name evidence="7 10" type="primary">rplD</name>
    <name evidence="10" type="ORF">R6G80_03920</name>
    <name evidence="9" type="ORF">R6G86_03240</name>
</gene>
<evidence type="ECO:0000256" key="7">
    <source>
        <dbReference type="HAMAP-Rule" id="MF_01328"/>
    </source>
</evidence>
<dbReference type="Proteomes" id="UP001281731">
    <property type="component" value="Unassembled WGS sequence"/>
</dbReference>
<dbReference type="Pfam" id="PF00573">
    <property type="entry name" value="Ribosomal_L4"/>
    <property type="match status" value="1"/>
</dbReference>
<keyword evidence="3 7" id="KW-0694">RNA-binding</keyword>
<evidence type="ECO:0000313" key="10">
    <source>
        <dbReference type="EMBL" id="MDY5154874.1"/>
    </source>
</evidence>
<dbReference type="GO" id="GO:0006412">
    <property type="term" value="P:translation"/>
    <property type="evidence" value="ECO:0007669"/>
    <property type="project" value="UniProtKB-UniRule"/>
</dbReference>
<comment type="function">
    <text evidence="7">One of the primary rRNA binding proteins, this protein initially binds near the 5'-end of the 23S rRNA. It is important during the early stages of 50S assembly. It makes multiple contacts with different domains of the 23S rRNA in the assembled 50S subunit and ribosome.</text>
</comment>
<evidence type="ECO:0000256" key="3">
    <source>
        <dbReference type="ARBA" id="ARBA00022884"/>
    </source>
</evidence>
<comment type="similarity">
    <text evidence="1 7">Belongs to the universal ribosomal protein uL4 family.</text>
</comment>
<dbReference type="NCBIfam" id="TIGR03953">
    <property type="entry name" value="rplD_bact"/>
    <property type="match status" value="1"/>
</dbReference>
<dbReference type="Proteomes" id="UP001275049">
    <property type="component" value="Unassembled WGS sequence"/>
</dbReference>
<keyword evidence="11" id="KW-1185">Reference proteome</keyword>
<organism evidence="10 12">
    <name type="scientific">Actinotignum urinale</name>
    <dbReference type="NCBI Taxonomy" id="190146"/>
    <lineage>
        <taxon>Bacteria</taxon>
        <taxon>Bacillati</taxon>
        <taxon>Actinomycetota</taxon>
        <taxon>Actinomycetes</taxon>
        <taxon>Actinomycetales</taxon>
        <taxon>Actinomycetaceae</taxon>
        <taxon>Actinotignum</taxon>
    </lineage>
</organism>
<evidence type="ECO:0000256" key="2">
    <source>
        <dbReference type="ARBA" id="ARBA00022730"/>
    </source>
</evidence>
<evidence type="ECO:0000313" key="11">
    <source>
        <dbReference type="Proteomes" id="UP001275049"/>
    </source>
</evidence>
<dbReference type="GO" id="GO:0019843">
    <property type="term" value="F:rRNA binding"/>
    <property type="evidence" value="ECO:0007669"/>
    <property type="project" value="UniProtKB-UniRule"/>
</dbReference>
<reference evidence="10 11" key="1">
    <citation type="submission" date="2023-10" db="EMBL/GenBank/DDBJ databases">
        <title>Whole Genome based description of the genera Actinobaculum and Actinotignum reveals a complex phylogenetic relationship within the species included in the genus Actinotignum.</title>
        <authorList>
            <person name="Jensen C.S."/>
            <person name="Dargis R."/>
            <person name="Kemp M."/>
            <person name="Christensen J.J."/>
        </authorList>
    </citation>
    <scope>NUCLEOTIDE SEQUENCE</scope>
    <source>
        <strain evidence="10">SLA_B511</strain>
        <strain evidence="9 11">SLA_B974</strain>
    </source>
</reference>
<dbReference type="PANTHER" id="PTHR10746:SF6">
    <property type="entry name" value="LARGE RIBOSOMAL SUBUNIT PROTEIN UL4M"/>
    <property type="match status" value="1"/>
</dbReference>
<dbReference type="EMBL" id="JAWNGC010000003">
    <property type="protein sequence ID" value="MDY5154874.1"/>
    <property type="molecule type" value="Genomic_DNA"/>
</dbReference>
<evidence type="ECO:0000256" key="4">
    <source>
        <dbReference type="ARBA" id="ARBA00022980"/>
    </source>
</evidence>
<dbReference type="EMBL" id="JAWNGA010000004">
    <property type="protein sequence ID" value="MDY5132762.1"/>
    <property type="molecule type" value="Genomic_DNA"/>
</dbReference>
<feature type="region of interest" description="Disordered" evidence="8">
    <location>
        <begin position="46"/>
        <end position="101"/>
    </location>
</feature>
<proteinExistence type="inferred from homology"/>
<keyword evidence="4 7" id="KW-0689">Ribosomal protein</keyword>
<evidence type="ECO:0000256" key="8">
    <source>
        <dbReference type="SAM" id="MobiDB-lite"/>
    </source>
</evidence>
<evidence type="ECO:0000256" key="6">
    <source>
        <dbReference type="ARBA" id="ARBA00035244"/>
    </source>
</evidence>
<comment type="function">
    <text evidence="7">Forms part of the polypeptide exit tunnel.</text>
</comment>
<dbReference type="FunFam" id="3.40.1370.10:FF:000004">
    <property type="entry name" value="50S ribosomal protein L4"/>
    <property type="match status" value="1"/>
</dbReference>
<dbReference type="SUPFAM" id="SSF52166">
    <property type="entry name" value="Ribosomal protein L4"/>
    <property type="match status" value="1"/>
</dbReference>
<dbReference type="RefSeq" id="WP_022866950.1">
    <property type="nucleotide sequence ID" value="NZ_CAMYCL010000025.1"/>
</dbReference>
<keyword evidence="5 7" id="KW-0687">Ribonucleoprotein</keyword>
<evidence type="ECO:0000313" key="12">
    <source>
        <dbReference type="Proteomes" id="UP001281731"/>
    </source>
</evidence>
<dbReference type="Gene3D" id="3.40.1370.10">
    <property type="match status" value="1"/>
</dbReference>
<evidence type="ECO:0000256" key="1">
    <source>
        <dbReference type="ARBA" id="ARBA00010528"/>
    </source>
</evidence>
<accession>A0AAW9HVK6</accession>
<dbReference type="GO" id="GO:1990904">
    <property type="term" value="C:ribonucleoprotein complex"/>
    <property type="evidence" value="ECO:0007669"/>
    <property type="project" value="UniProtKB-KW"/>
</dbReference>
<dbReference type="InterPro" id="IPR023574">
    <property type="entry name" value="Ribosomal_uL4_dom_sf"/>
</dbReference>
<comment type="subunit">
    <text evidence="7">Part of the 50S ribosomal subunit.</text>
</comment>
<evidence type="ECO:0000256" key="5">
    <source>
        <dbReference type="ARBA" id="ARBA00023274"/>
    </source>
</evidence>
<dbReference type="AlphaFoldDB" id="A0AAW9HVK6"/>
<feature type="compositionally biased region" description="Basic residues" evidence="8">
    <location>
        <begin position="62"/>
        <end position="79"/>
    </location>
</feature>
<protein>
    <recommendedName>
        <fullName evidence="6 7">Large ribosomal subunit protein uL4</fullName>
    </recommendedName>
</protein>
<dbReference type="InterPro" id="IPR002136">
    <property type="entry name" value="Ribosomal_uL4"/>
</dbReference>
<comment type="caution">
    <text evidence="10">The sequence shown here is derived from an EMBL/GenBank/DDBJ whole genome shotgun (WGS) entry which is preliminary data.</text>
</comment>
<name>A0AAW9HVK6_9ACTO</name>